<keyword evidence="2" id="KW-0808">Transferase</keyword>
<dbReference type="PROSITE" id="PS00108">
    <property type="entry name" value="PROTEIN_KINASE_ST"/>
    <property type="match status" value="1"/>
</dbReference>
<feature type="compositionally biased region" description="Acidic residues" evidence="9">
    <location>
        <begin position="733"/>
        <end position="746"/>
    </location>
</feature>
<reference evidence="11 12" key="1">
    <citation type="submission" date="2016-03" db="EMBL/GenBank/DDBJ databases">
        <title>The draft genome sequence of Fonsecaea nubica causative agent of cutaneous subcutaneous infection in human host.</title>
        <authorList>
            <person name="Costa F."/>
            <person name="Sybren D.H."/>
            <person name="Raittz R.T."/>
            <person name="Weiss V.A."/>
            <person name="Leao A.C."/>
            <person name="Gomes R."/>
            <person name="De Souza E.M."/>
            <person name="Pedrosa F.O."/>
            <person name="Steffens M.B."/>
            <person name="Bombassaro A."/>
            <person name="Tadra-Sfeir M.Z."/>
            <person name="Moreno L.F."/>
            <person name="Najafzadeh M.J."/>
            <person name="Felipe M.S."/>
            <person name="Teixeira M."/>
            <person name="Sun J."/>
            <person name="Xi L."/>
            <person name="Castro M.A."/>
            <person name="Vicente V.A."/>
        </authorList>
    </citation>
    <scope>NUCLEOTIDE SEQUENCE [LARGE SCALE GENOMIC DNA]</scope>
    <source>
        <strain evidence="11 12">CBS 269.64</strain>
    </source>
</reference>
<feature type="compositionally biased region" description="Polar residues" evidence="9">
    <location>
        <begin position="9"/>
        <end position="21"/>
    </location>
</feature>
<dbReference type="Proteomes" id="UP000185904">
    <property type="component" value="Unassembled WGS sequence"/>
</dbReference>
<feature type="region of interest" description="Disordered" evidence="9">
    <location>
        <begin position="270"/>
        <end position="298"/>
    </location>
</feature>
<feature type="cross-link" description="Glycyl lysine isopeptide (Lys-Gly) (interchain with G-Cter in SUMO2)" evidence="8">
    <location>
        <position position="472"/>
    </location>
</feature>
<feature type="binding site" evidence="7">
    <location>
        <position position="521"/>
    </location>
    <ligand>
        <name>ATP</name>
        <dbReference type="ChEBI" id="CHEBI:30616"/>
    </ligand>
</feature>
<accession>A0A178D109</accession>
<dbReference type="InterPro" id="IPR030616">
    <property type="entry name" value="Aur-like"/>
</dbReference>
<sequence length="860" mass="96655">MAHHHRNPSIASSTKTVTPTDSWESYFDSWRLEDGDVSDMAPPPAPTIIEPLIVDDELYHPESLLNARIQLDRNLGLDLDRDFQEYHHDYQDRCSPKVFGRLNDANPANKRHAICVSNRRAMAAGYCQSHNRRDRRPVTVSTPIDTRPDDVDRTANMGRTQPRQPFAARQEENSRSGHACHGGFARRTLHRRRSECRLESSSTKRPHRALQRKEHFNGGLGNPQRAEPPNLKNFIRHGKQARVADPPRDHPTTNVSAVHAQQQKYHHGVSEPIGNHHRQQQHHQVQPQPGEYSVAGGDNRNVAAQAGAAAAHAAGKNQKIQADIEAIVAEEREKASKMPRYPGLERFILVEKMGDGAFSNVYKARDTQTGDEVAIKVVRKFEMNSNQRANILKEVQIMRQLDHPNIVKLIDFSESRQYYYIVLELCPGGELFHQIVRLTYFSEDLSRHVITQVANALLYLHEETGVVHRDIKPENLLFYPIPFIPTRNPKPRGPEDEEKADEGEFIPGVGAGGIGQIKIADFGLSKVIWDSQTMTPCGTVGYTAPEIVKDERYSKSVDMWALGCVLYTLLCGFPPFYDESIQVLTEKVARGQYTFLSPWWDDISKSAQDLVSHLLTVNPDRRYTIQEFLNHPWIRNTNEPTYAAADAPPLATPLYVRQKEIAQAGNLPADFLTTPNTPGAKRADFRSPGAVNLREVFDVGYAVHRQEEEAKRRKNFKQGYRGAGMPGGLNPLNEDEDDEDEDYEEEVSSKVPKNQQPADVSSMEAKMRQTNLGTQPSAAAQARAAAAPARSQHHNTQQEQRGYGQHSAAVAAAAKQSVGRRNKQPFELSLDNSTLLGRRNKMVAANPNEPSKLREELSVR</sequence>
<protein>
    <recommendedName>
        <fullName evidence="10">Protein kinase domain-containing protein</fullName>
    </recommendedName>
</protein>
<evidence type="ECO:0000313" key="12">
    <source>
        <dbReference type="Proteomes" id="UP000185904"/>
    </source>
</evidence>
<dbReference type="OrthoDB" id="1738954at2759"/>
<evidence type="ECO:0000256" key="9">
    <source>
        <dbReference type="SAM" id="MobiDB-lite"/>
    </source>
</evidence>
<dbReference type="Gene3D" id="3.30.200.20">
    <property type="entry name" value="Phosphorylase Kinase, domain 1"/>
    <property type="match status" value="1"/>
</dbReference>
<evidence type="ECO:0000313" key="11">
    <source>
        <dbReference type="EMBL" id="OAL35337.1"/>
    </source>
</evidence>
<feature type="region of interest" description="Disordered" evidence="9">
    <location>
        <begin position="1"/>
        <end position="21"/>
    </location>
</feature>
<keyword evidence="3 7" id="KW-0547">Nucleotide-binding</keyword>
<dbReference type="EMBL" id="LVCJ01000031">
    <property type="protein sequence ID" value="OAL35337.1"/>
    <property type="molecule type" value="Genomic_DNA"/>
</dbReference>
<dbReference type="Pfam" id="PF00069">
    <property type="entry name" value="Pkinase"/>
    <property type="match status" value="1"/>
</dbReference>
<evidence type="ECO:0000259" key="10">
    <source>
        <dbReference type="PROSITE" id="PS50011"/>
    </source>
</evidence>
<dbReference type="FunFam" id="3.30.200.20:FF:000315">
    <property type="entry name" value="Calcium-dependent protein kinase 3"/>
    <property type="match status" value="1"/>
</dbReference>
<organism evidence="11 12">
    <name type="scientific">Fonsecaea nubica</name>
    <dbReference type="NCBI Taxonomy" id="856822"/>
    <lineage>
        <taxon>Eukaryota</taxon>
        <taxon>Fungi</taxon>
        <taxon>Dikarya</taxon>
        <taxon>Ascomycota</taxon>
        <taxon>Pezizomycotina</taxon>
        <taxon>Eurotiomycetes</taxon>
        <taxon>Chaetothyriomycetidae</taxon>
        <taxon>Chaetothyriales</taxon>
        <taxon>Herpotrichiellaceae</taxon>
        <taxon>Fonsecaea</taxon>
    </lineage>
</organism>
<feature type="active site" description="Proton acceptor" evidence="6">
    <location>
        <position position="470"/>
    </location>
</feature>
<evidence type="ECO:0000256" key="3">
    <source>
        <dbReference type="ARBA" id="ARBA00022741"/>
    </source>
</evidence>
<dbReference type="PANTHER" id="PTHR24350">
    <property type="entry name" value="SERINE/THREONINE-PROTEIN KINASE IAL-RELATED"/>
    <property type="match status" value="1"/>
</dbReference>
<name>A0A178D109_9EURO</name>
<dbReference type="InterPro" id="IPR011009">
    <property type="entry name" value="Kinase-like_dom_sf"/>
</dbReference>
<feature type="compositionally biased region" description="Low complexity" evidence="9">
    <location>
        <begin position="775"/>
        <end position="790"/>
    </location>
</feature>
<feature type="binding site" evidence="7">
    <location>
        <position position="376"/>
    </location>
    <ligand>
        <name>ATP</name>
        <dbReference type="ChEBI" id="CHEBI:30616"/>
    </ligand>
</feature>
<keyword evidence="1" id="KW-0723">Serine/threonine-protein kinase</keyword>
<keyword evidence="5 7" id="KW-0067">ATP-binding</keyword>
<evidence type="ECO:0000256" key="1">
    <source>
        <dbReference type="ARBA" id="ARBA00022527"/>
    </source>
</evidence>
<evidence type="ECO:0000256" key="8">
    <source>
        <dbReference type="PIRSR" id="PIRSR630616-3"/>
    </source>
</evidence>
<feature type="compositionally biased region" description="Basic and acidic residues" evidence="9">
    <location>
        <begin position="851"/>
        <end position="860"/>
    </location>
</feature>
<feature type="region of interest" description="Disordered" evidence="9">
    <location>
        <begin position="129"/>
        <end position="226"/>
    </location>
</feature>
<feature type="region of interest" description="Disordered" evidence="9">
    <location>
        <begin position="707"/>
        <end position="860"/>
    </location>
</feature>
<evidence type="ECO:0000256" key="7">
    <source>
        <dbReference type="PIRSR" id="PIRSR630616-2"/>
    </source>
</evidence>
<dbReference type="Gene3D" id="1.10.510.10">
    <property type="entry name" value="Transferase(Phosphotransferase) domain 1"/>
    <property type="match status" value="1"/>
</dbReference>
<keyword evidence="4" id="KW-0418">Kinase</keyword>
<gene>
    <name evidence="11" type="ORF">AYO20_05388</name>
</gene>
<comment type="caution">
    <text evidence="11">The sequence shown here is derived from an EMBL/GenBank/DDBJ whole genome shotgun (WGS) entry which is preliminary data.</text>
</comment>
<evidence type="ECO:0000256" key="2">
    <source>
        <dbReference type="ARBA" id="ARBA00022679"/>
    </source>
</evidence>
<dbReference type="GO" id="GO:0004674">
    <property type="term" value="F:protein serine/threonine kinase activity"/>
    <property type="evidence" value="ECO:0007669"/>
    <property type="project" value="UniProtKB-KW"/>
</dbReference>
<dbReference type="AlphaFoldDB" id="A0A178D109"/>
<evidence type="ECO:0000256" key="5">
    <source>
        <dbReference type="ARBA" id="ARBA00022840"/>
    </source>
</evidence>
<dbReference type="SUPFAM" id="SSF56112">
    <property type="entry name" value="Protein kinase-like (PK-like)"/>
    <property type="match status" value="1"/>
</dbReference>
<keyword evidence="12" id="KW-1185">Reference proteome</keyword>
<dbReference type="InterPro" id="IPR008271">
    <property type="entry name" value="Ser/Thr_kinase_AS"/>
</dbReference>
<feature type="binding site" evidence="7">
    <location>
        <begin position="474"/>
        <end position="475"/>
    </location>
    <ligand>
        <name>ATP</name>
        <dbReference type="ChEBI" id="CHEBI:30616"/>
    </ligand>
</feature>
<feature type="domain" description="Protein kinase" evidence="10">
    <location>
        <begin position="347"/>
        <end position="634"/>
    </location>
</feature>
<evidence type="ECO:0000256" key="6">
    <source>
        <dbReference type="PIRSR" id="PIRSR630616-1"/>
    </source>
</evidence>
<dbReference type="PROSITE" id="PS50011">
    <property type="entry name" value="PROTEIN_KINASE_DOM"/>
    <property type="match status" value="1"/>
</dbReference>
<dbReference type="SMART" id="SM00220">
    <property type="entry name" value="S_TKc"/>
    <property type="match status" value="1"/>
</dbReference>
<dbReference type="InterPro" id="IPR000719">
    <property type="entry name" value="Prot_kinase_dom"/>
</dbReference>
<dbReference type="RefSeq" id="XP_022500349.1">
    <property type="nucleotide sequence ID" value="XM_022643682.1"/>
</dbReference>
<evidence type="ECO:0000256" key="4">
    <source>
        <dbReference type="ARBA" id="ARBA00022777"/>
    </source>
</evidence>
<dbReference type="CDD" id="cd14096">
    <property type="entry name" value="STKc_RCK1-like"/>
    <property type="match status" value="1"/>
</dbReference>
<dbReference type="GO" id="GO:0005524">
    <property type="term" value="F:ATP binding"/>
    <property type="evidence" value="ECO:0007669"/>
    <property type="project" value="UniProtKB-KW"/>
</dbReference>
<dbReference type="GeneID" id="34588805"/>
<proteinExistence type="predicted"/>